<evidence type="ECO:0000256" key="2">
    <source>
        <dbReference type="ARBA" id="ARBA00022490"/>
    </source>
</evidence>
<dbReference type="PANTHER" id="PTHR43311">
    <property type="entry name" value="GLUTAMATE--TRNA LIGASE"/>
    <property type="match status" value="1"/>
</dbReference>
<feature type="short sequence motif" description="'KMSKS' region" evidence="8">
    <location>
        <begin position="242"/>
        <end position="246"/>
    </location>
</feature>
<dbReference type="GO" id="GO:0006424">
    <property type="term" value="P:glutamyl-tRNA aminoacylation"/>
    <property type="evidence" value="ECO:0007669"/>
    <property type="project" value="UniProtKB-UniRule"/>
</dbReference>
<dbReference type="Pfam" id="PF19269">
    <property type="entry name" value="Anticodon_2"/>
    <property type="match status" value="1"/>
</dbReference>
<dbReference type="InterPro" id="IPR033910">
    <property type="entry name" value="GluRS_core"/>
</dbReference>
<dbReference type="GO" id="GO:0004818">
    <property type="term" value="F:glutamate-tRNA ligase activity"/>
    <property type="evidence" value="ECO:0007669"/>
    <property type="project" value="UniProtKB-UniRule"/>
</dbReference>
<dbReference type="AlphaFoldDB" id="A0A523UW79"/>
<dbReference type="InterPro" id="IPR014729">
    <property type="entry name" value="Rossmann-like_a/b/a_fold"/>
</dbReference>
<comment type="caution">
    <text evidence="11">The sequence shown here is derived from an EMBL/GenBank/DDBJ whole genome shotgun (WGS) entry which is preliminary data.</text>
</comment>
<comment type="function">
    <text evidence="8">Catalyzes the attachment of glutamate to tRNA(Glu) in a two-step reaction: glutamate is first activated by ATP to form Glu-AMP and then transferred to the acceptor end of tRNA(Glu).</text>
</comment>
<feature type="short sequence motif" description="'HIGH' region" evidence="8">
    <location>
        <begin position="10"/>
        <end position="20"/>
    </location>
</feature>
<dbReference type="NCBIfam" id="TIGR00464">
    <property type="entry name" value="gltX_bact"/>
    <property type="match status" value="1"/>
</dbReference>
<dbReference type="GO" id="GO:0000049">
    <property type="term" value="F:tRNA binding"/>
    <property type="evidence" value="ECO:0007669"/>
    <property type="project" value="InterPro"/>
</dbReference>
<dbReference type="HAMAP" id="MF_00022">
    <property type="entry name" value="Glu_tRNA_synth_type1"/>
    <property type="match status" value="1"/>
</dbReference>
<dbReference type="InterPro" id="IPR008925">
    <property type="entry name" value="aa_tRNA-synth_I_cd-bd_sf"/>
</dbReference>
<protein>
    <recommendedName>
        <fullName evidence="8">Glutamate--tRNA ligase</fullName>
        <ecNumber evidence="8">6.1.1.17</ecNumber>
    </recommendedName>
    <alternativeName>
        <fullName evidence="8">Glutamyl-tRNA synthetase</fullName>
        <shortName evidence="8">GluRS</shortName>
    </alternativeName>
</protein>
<dbReference type="InterPro" id="IPR020752">
    <property type="entry name" value="Glu-tRNA-synth_I_codon-bd_sub1"/>
</dbReference>
<evidence type="ECO:0000313" key="11">
    <source>
        <dbReference type="EMBL" id="TET46740.1"/>
    </source>
</evidence>
<dbReference type="GO" id="GO:0008270">
    <property type="term" value="F:zinc ion binding"/>
    <property type="evidence" value="ECO:0007669"/>
    <property type="project" value="InterPro"/>
</dbReference>
<dbReference type="Pfam" id="PF00749">
    <property type="entry name" value="tRNA-synt_1c"/>
    <property type="match status" value="1"/>
</dbReference>
<reference evidence="11 12" key="1">
    <citation type="submission" date="2019-03" db="EMBL/GenBank/DDBJ databases">
        <title>Metabolic potential of uncultured bacteria and archaea associated with petroleum seepage in deep-sea sediments.</title>
        <authorList>
            <person name="Dong X."/>
            <person name="Hubert C."/>
        </authorList>
    </citation>
    <scope>NUCLEOTIDE SEQUENCE [LARGE SCALE GENOMIC DNA]</scope>
    <source>
        <strain evidence="11">E44_bin18</strain>
    </source>
</reference>
<evidence type="ECO:0000259" key="10">
    <source>
        <dbReference type="Pfam" id="PF19269"/>
    </source>
</evidence>
<dbReference type="InterPro" id="IPR045462">
    <property type="entry name" value="aa-tRNA-synth_I_cd-bd"/>
</dbReference>
<dbReference type="PROSITE" id="PS00178">
    <property type="entry name" value="AA_TRNA_LIGASE_I"/>
    <property type="match status" value="1"/>
</dbReference>
<keyword evidence="4 8" id="KW-0547">Nucleotide-binding</keyword>
<evidence type="ECO:0000256" key="4">
    <source>
        <dbReference type="ARBA" id="ARBA00022741"/>
    </source>
</evidence>
<keyword evidence="3 8" id="KW-0436">Ligase</keyword>
<keyword evidence="2 8" id="KW-0963">Cytoplasm</keyword>
<comment type="caution">
    <text evidence="8">Lacks conserved residue(s) required for the propagation of feature annotation.</text>
</comment>
<dbReference type="InterPro" id="IPR004527">
    <property type="entry name" value="Glu-tRNA-ligase_bac/mito"/>
</dbReference>
<proteinExistence type="inferred from homology"/>
<comment type="subunit">
    <text evidence="8">Monomer.</text>
</comment>
<evidence type="ECO:0000256" key="7">
    <source>
        <dbReference type="ARBA" id="ARBA00023146"/>
    </source>
</evidence>
<dbReference type="GO" id="GO:0005524">
    <property type="term" value="F:ATP binding"/>
    <property type="evidence" value="ECO:0007669"/>
    <property type="project" value="UniProtKB-UniRule"/>
</dbReference>
<dbReference type="InterPro" id="IPR000924">
    <property type="entry name" value="Glu/Gln-tRNA-synth"/>
</dbReference>
<dbReference type="EMBL" id="SOJN01000046">
    <property type="protein sequence ID" value="TET46740.1"/>
    <property type="molecule type" value="Genomic_DNA"/>
</dbReference>
<evidence type="ECO:0000259" key="9">
    <source>
        <dbReference type="Pfam" id="PF00749"/>
    </source>
</evidence>
<keyword evidence="5 8" id="KW-0067">ATP-binding</keyword>
<dbReference type="PRINTS" id="PR00987">
    <property type="entry name" value="TRNASYNTHGLU"/>
</dbReference>
<comment type="similarity">
    <text evidence="1 8">Belongs to the class-I aminoacyl-tRNA synthetase family. Glutamate--tRNA ligase type 1 subfamily.</text>
</comment>
<name>A0A523UW79_UNCT6</name>
<dbReference type="GO" id="GO:0005829">
    <property type="term" value="C:cytosol"/>
    <property type="evidence" value="ECO:0007669"/>
    <property type="project" value="TreeGrafter"/>
</dbReference>
<dbReference type="CDD" id="cd00808">
    <property type="entry name" value="GluRS_core"/>
    <property type="match status" value="1"/>
</dbReference>
<dbReference type="SUPFAM" id="SSF48163">
    <property type="entry name" value="An anticodon-binding domain of class I aminoacyl-tRNA synthetases"/>
    <property type="match status" value="1"/>
</dbReference>
<dbReference type="InterPro" id="IPR020058">
    <property type="entry name" value="Glu/Gln-tRNA-synth_Ib_cat-dom"/>
</dbReference>
<feature type="domain" description="Glutamyl/glutaminyl-tRNA synthetase class Ib catalytic" evidence="9">
    <location>
        <begin position="4"/>
        <end position="311"/>
    </location>
</feature>
<evidence type="ECO:0000256" key="8">
    <source>
        <dbReference type="HAMAP-Rule" id="MF_00022"/>
    </source>
</evidence>
<organism evidence="11 12">
    <name type="scientific">candidate division TA06 bacterium</name>
    <dbReference type="NCBI Taxonomy" id="2250710"/>
    <lineage>
        <taxon>Bacteria</taxon>
        <taxon>Bacteria division TA06</taxon>
    </lineage>
</organism>
<comment type="subcellular location">
    <subcellularLocation>
        <location evidence="8">Cytoplasm</location>
    </subcellularLocation>
</comment>
<dbReference type="SUPFAM" id="SSF52374">
    <property type="entry name" value="Nucleotidylyl transferase"/>
    <property type="match status" value="1"/>
</dbReference>
<evidence type="ECO:0000313" key="12">
    <source>
        <dbReference type="Proteomes" id="UP000315525"/>
    </source>
</evidence>
<evidence type="ECO:0000256" key="1">
    <source>
        <dbReference type="ARBA" id="ARBA00007894"/>
    </source>
</evidence>
<sequence>MSTVRVRLGPSPTGYLHVGTARIALYNWLYAKQKDGTFILRIEDTDFARSSKDMTEKVLVGLEWLGLKWGEGPYYQSQRLELYSEYKEKLIQTDTTYYCYCSPEELASRKAATLRQKKPWKYDRKCLRLSADEREALDSKGVPKALRFRVAEGRTSFEDGVHGHLEKDNSDIEDFILVRSDGVPTYNFAVVIDDHDMGITHVIRGVDHLSNTFKQVLIFDALSLSRPLFYHQPLILAEDKSKLSKRHGAVSVMELKEAGYLPEALINFLALLGWSPGTGEEIFSTDDLIREFSFDRVIKRGAVFDREKLEWMNGQYINRMEPDELFDAALPFLKSGGLVDDRMAAEKREWIVKVLNLLKERARTLRDFVTLGQYFFADQFSYDEKGVKKHFSDADVGERLKSLRNAFSSASSYSKEDVETLLRGLAEKLGVKAARLIHPARMAVTGLQVGPGLFEIMELLGKERVVDRLDRAVEFIHNL</sequence>
<dbReference type="Proteomes" id="UP000315525">
    <property type="component" value="Unassembled WGS sequence"/>
</dbReference>
<feature type="binding site" evidence="8">
    <location>
        <position position="245"/>
    </location>
    <ligand>
        <name>ATP</name>
        <dbReference type="ChEBI" id="CHEBI:30616"/>
    </ligand>
</feature>
<dbReference type="InterPro" id="IPR049940">
    <property type="entry name" value="GluQ/Sye"/>
</dbReference>
<comment type="catalytic activity">
    <reaction evidence="8">
        <text>tRNA(Glu) + L-glutamate + ATP = L-glutamyl-tRNA(Glu) + AMP + diphosphate</text>
        <dbReference type="Rhea" id="RHEA:23540"/>
        <dbReference type="Rhea" id="RHEA-COMP:9663"/>
        <dbReference type="Rhea" id="RHEA-COMP:9680"/>
        <dbReference type="ChEBI" id="CHEBI:29985"/>
        <dbReference type="ChEBI" id="CHEBI:30616"/>
        <dbReference type="ChEBI" id="CHEBI:33019"/>
        <dbReference type="ChEBI" id="CHEBI:78442"/>
        <dbReference type="ChEBI" id="CHEBI:78520"/>
        <dbReference type="ChEBI" id="CHEBI:456215"/>
        <dbReference type="EC" id="6.1.1.17"/>
    </reaction>
</comment>
<dbReference type="Gene3D" id="1.10.10.350">
    <property type="match status" value="1"/>
</dbReference>
<dbReference type="PANTHER" id="PTHR43311:SF2">
    <property type="entry name" value="GLUTAMATE--TRNA LIGASE, MITOCHONDRIAL-RELATED"/>
    <property type="match status" value="1"/>
</dbReference>
<evidence type="ECO:0000256" key="3">
    <source>
        <dbReference type="ARBA" id="ARBA00022598"/>
    </source>
</evidence>
<dbReference type="FunFam" id="3.40.50.620:FF:000045">
    <property type="entry name" value="Glutamate--tRNA ligase, mitochondrial"/>
    <property type="match status" value="1"/>
</dbReference>
<dbReference type="InterPro" id="IPR001412">
    <property type="entry name" value="aa-tRNA-synth_I_CS"/>
</dbReference>
<gene>
    <name evidence="8" type="primary">gltX</name>
    <name evidence="11" type="ORF">E3J62_03495</name>
</gene>
<accession>A0A523UW79</accession>
<evidence type="ECO:0000256" key="6">
    <source>
        <dbReference type="ARBA" id="ARBA00022917"/>
    </source>
</evidence>
<evidence type="ECO:0000256" key="5">
    <source>
        <dbReference type="ARBA" id="ARBA00022840"/>
    </source>
</evidence>
<dbReference type="Gene3D" id="1.10.8.70">
    <property type="entry name" value="Glutamate-tRNA synthetase, class I, anticodon-binding domain 1"/>
    <property type="match status" value="1"/>
</dbReference>
<dbReference type="InterPro" id="IPR020751">
    <property type="entry name" value="aa-tRNA-synth_I_codon-bd_sub2"/>
</dbReference>
<keyword evidence="7 8" id="KW-0030">Aminoacyl-tRNA synthetase</keyword>
<keyword evidence="6 8" id="KW-0648">Protein biosynthesis</keyword>
<feature type="domain" description="Aminoacyl-tRNA synthetase class I anticodon-binding" evidence="10">
    <location>
        <begin position="325"/>
        <end position="472"/>
    </location>
</feature>
<dbReference type="EC" id="6.1.1.17" evidence="8"/>
<dbReference type="Gene3D" id="3.40.50.620">
    <property type="entry name" value="HUPs"/>
    <property type="match status" value="1"/>
</dbReference>